<protein>
    <submittedName>
        <fullName evidence="3">PH domain-containing protein</fullName>
    </submittedName>
</protein>
<dbReference type="EMBL" id="SISG01000001">
    <property type="protein sequence ID" value="TBN57349.1"/>
    <property type="molecule type" value="Genomic_DNA"/>
</dbReference>
<proteinExistence type="predicted"/>
<dbReference type="Pfam" id="PF10756">
    <property type="entry name" value="bPH_6"/>
    <property type="match status" value="1"/>
</dbReference>
<organism evidence="3 4">
    <name type="scientific">Glaciihabitans arcticus</name>
    <dbReference type="NCBI Taxonomy" id="2668039"/>
    <lineage>
        <taxon>Bacteria</taxon>
        <taxon>Bacillati</taxon>
        <taxon>Actinomycetota</taxon>
        <taxon>Actinomycetes</taxon>
        <taxon>Micrococcales</taxon>
        <taxon>Microbacteriaceae</taxon>
        <taxon>Glaciihabitans</taxon>
    </lineage>
</organism>
<keyword evidence="1" id="KW-0812">Transmembrane</keyword>
<keyword evidence="4" id="KW-1185">Reference proteome</keyword>
<feature type="transmembrane region" description="Helical" evidence="1">
    <location>
        <begin position="43"/>
        <end position="63"/>
    </location>
</feature>
<dbReference type="Proteomes" id="UP000294194">
    <property type="component" value="Unassembled WGS sequence"/>
</dbReference>
<evidence type="ECO:0000259" key="2">
    <source>
        <dbReference type="Pfam" id="PF10756"/>
    </source>
</evidence>
<dbReference type="RefSeq" id="WP_130981460.1">
    <property type="nucleotide sequence ID" value="NZ_SISG01000001.1"/>
</dbReference>
<feature type="transmembrane region" description="Helical" evidence="1">
    <location>
        <begin position="186"/>
        <end position="206"/>
    </location>
</feature>
<feature type="transmembrane region" description="Helical" evidence="1">
    <location>
        <begin position="19"/>
        <end position="37"/>
    </location>
</feature>
<evidence type="ECO:0000313" key="3">
    <source>
        <dbReference type="EMBL" id="TBN57349.1"/>
    </source>
</evidence>
<evidence type="ECO:0000313" key="4">
    <source>
        <dbReference type="Proteomes" id="UP000294194"/>
    </source>
</evidence>
<keyword evidence="1" id="KW-0472">Membrane</keyword>
<accession>A0A4V6MTN5</accession>
<evidence type="ECO:0000256" key="1">
    <source>
        <dbReference type="SAM" id="Phobius"/>
    </source>
</evidence>
<comment type="caution">
    <text evidence="3">The sequence shown here is derived from an EMBL/GenBank/DDBJ whole genome shotgun (WGS) entry which is preliminary data.</text>
</comment>
<dbReference type="InterPro" id="IPR019692">
    <property type="entry name" value="CFP-6_PH"/>
</dbReference>
<name>A0A4V6MTN5_9MICO</name>
<feature type="domain" description="Low molecular weight protein antigen 6 PH" evidence="2">
    <location>
        <begin position="65"/>
        <end position="117"/>
    </location>
</feature>
<sequence>MANGQIETDITMPSRFGRILAVITVAIAAYGLVVTVADSGLEGLLVSSWPFVFVSYLAFAVFWQPSVTVSDGGVTLRNVLRTIHLPWPSIQRIDTKFALTLFTDYGHFAAWAAPAPTRYSVGQTDKSDLTRLPESTYFAGTIRPGDNPASDSGQAALVVRMRWEALRDAGHLDSARLEKERPDIQWHLVTIAALVVLGAAAVFSAVH</sequence>
<reference evidence="4" key="1">
    <citation type="submission" date="2019-02" db="EMBL/GenBank/DDBJ databases">
        <title>Glaciihabitans arcticus sp. nov., a psychrotolerant bacterium isolated from polar soil.</title>
        <authorList>
            <person name="Dahal R.H."/>
        </authorList>
    </citation>
    <scope>NUCLEOTIDE SEQUENCE [LARGE SCALE GENOMIC DNA]</scope>
    <source>
        <strain evidence="4">RP-3-7</strain>
    </source>
</reference>
<gene>
    <name evidence="3" type="ORF">EYE40_08030</name>
</gene>
<dbReference type="AlphaFoldDB" id="A0A4V6MTN5"/>
<keyword evidence="1" id="KW-1133">Transmembrane helix</keyword>